<reference evidence="2" key="1">
    <citation type="submission" date="2021-05" db="EMBL/GenBank/DDBJ databases">
        <title>The genome of the haptophyte Pavlova lutheri (Diacronema luteri, Pavlovales) - a model for lipid biosynthesis in eukaryotic algae.</title>
        <authorList>
            <person name="Hulatt C.J."/>
            <person name="Posewitz M.C."/>
        </authorList>
    </citation>
    <scope>NUCLEOTIDE SEQUENCE</scope>
    <source>
        <strain evidence="2">NIVA-4/92</strain>
    </source>
</reference>
<evidence type="ECO:0000313" key="3">
    <source>
        <dbReference type="Proteomes" id="UP000751190"/>
    </source>
</evidence>
<protein>
    <submittedName>
        <fullName evidence="2">Uncharacterized protein</fullName>
    </submittedName>
</protein>
<organism evidence="2 3">
    <name type="scientific">Diacronema lutheri</name>
    <name type="common">Unicellular marine alga</name>
    <name type="synonym">Monochrysis lutheri</name>
    <dbReference type="NCBI Taxonomy" id="2081491"/>
    <lineage>
        <taxon>Eukaryota</taxon>
        <taxon>Haptista</taxon>
        <taxon>Haptophyta</taxon>
        <taxon>Pavlovophyceae</taxon>
        <taxon>Pavlovales</taxon>
        <taxon>Pavlovaceae</taxon>
        <taxon>Diacronema</taxon>
    </lineage>
</organism>
<comment type="caution">
    <text evidence="2">The sequence shown here is derived from an EMBL/GenBank/DDBJ whole genome shotgun (WGS) entry which is preliminary data.</text>
</comment>
<proteinExistence type="predicted"/>
<keyword evidence="3" id="KW-1185">Reference proteome</keyword>
<dbReference type="AlphaFoldDB" id="A0A8J6CI10"/>
<evidence type="ECO:0000256" key="1">
    <source>
        <dbReference type="SAM" id="MobiDB-lite"/>
    </source>
</evidence>
<name>A0A8J6CI10_DIALT</name>
<dbReference type="OrthoDB" id="10654498at2759"/>
<dbReference type="EMBL" id="JAGTXO010000001">
    <property type="protein sequence ID" value="KAG8470855.1"/>
    <property type="molecule type" value="Genomic_DNA"/>
</dbReference>
<sequence>MAVSLSHVIGFVLREGHTPAELELIRPIAHAYKAAHDTSGGTVAAAVTKPLLDRLISVVGKDRVWAAVRQVLTATAAAAPRPQQAALPMAGPAQVLGAPGAPVLQHAVPASLPSQSYPLDGGAAQPGAKRARVDSAGVAAMGTLAVIAAPRDDGLEAAAAVVGDKRGRRSSVEPGGADGSLVADVNLEDEQAQLLAPRTRVMAGTRSHVSAAHAAAPAPALGGVTGATGGGEHVLPRPAPHLASWLGSALQAEGLRPGARGAEISGAVGAQLTELIELLDGGLRQHMRQLLCGMCDASQRRRETAAAQAGLVRSDAPAGGVASALAVTAASGGPPDGASSVRLKERVQLKDALYHLETERRTSKSPLLVWWRAVGSVRNRFPRTPARWRGGAEPEAQTAGAPAAASAPAAAGL</sequence>
<feature type="compositionally biased region" description="Low complexity" evidence="1">
    <location>
        <begin position="391"/>
        <end position="413"/>
    </location>
</feature>
<dbReference type="Proteomes" id="UP000751190">
    <property type="component" value="Unassembled WGS sequence"/>
</dbReference>
<accession>A0A8J6CI10</accession>
<evidence type="ECO:0000313" key="2">
    <source>
        <dbReference type="EMBL" id="KAG8470855.1"/>
    </source>
</evidence>
<feature type="region of interest" description="Disordered" evidence="1">
    <location>
        <begin position="384"/>
        <end position="413"/>
    </location>
</feature>
<gene>
    <name evidence="2" type="ORF">KFE25_009276</name>
</gene>